<evidence type="ECO:0000256" key="5">
    <source>
        <dbReference type="ARBA" id="ARBA00012693"/>
    </source>
</evidence>
<proteinExistence type="inferred from homology"/>
<comment type="pathway">
    <text evidence="3">Carbohydrate biosynthesis; 3-deoxy-D-manno-octulosonate biosynthesis; 3-deoxy-D-manno-octulosonate from D-ribulose 5-phosphate: step 2/3.</text>
</comment>
<dbReference type="NCBIfam" id="TIGR01362">
    <property type="entry name" value="KDO8P_synth"/>
    <property type="match status" value="1"/>
</dbReference>
<accession>A0A538TUG5</accession>
<dbReference type="GO" id="GO:0008676">
    <property type="term" value="F:3-deoxy-8-phosphooctulonate synthase activity"/>
    <property type="evidence" value="ECO:0007669"/>
    <property type="project" value="UniProtKB-EC"/>
</dbReference>
<comment type="catalytic activity">
    <reaction evidence="8">
        <text>D-arabinose 5-phosphate + phosphoenolpyruvate + H2O = 3-deoxy-alpha-D-manno-2-octulosonate-8-phosphate + phosphate</text>
        <dbReference type="Rhea" id="RHEA:14053"/>
        <dbReference type="ChEBI" id="CHEBI:15377"/>
        <dbReference type="ChEBI" id="CHEBI:43474"/>
        <dbReference type="ChEBI" id="CHEBI:57693"/>
        <dbReference type="ChEBI" id="CHEBI:58702"/>
        <dbReference type="ChEBI" id="CHEBI:85985"/>
        <dbReference type="EC" id="2.5.1.55"/>
    </reaction>
</comment>
<dbReference type="EC" id="2.5.1.55" evidence="5"/>
<dbReference type="PANTHER" id="PTHR21057">
    <property type="entry name" value="PHOSPHO-2-DEHYDRO-3-DEOXYHEPTONATE ALDOLASE"/>
    <property type="match status" value="1"/>
</dbReference>
<evidence type="ECO:0000256" key="8">
    <source>
        <dbReference type="ARBA" id="ARBA00049112"/>
    </source>
</evidence>
<evidence type="ECO:0000256" key="1">
    <source>
        <dbReference type="ARBA" id="ARBA00004496"/>
    </source>
</evidence>
<keyword evidence="6" id="KW-0963">Cytoplasm</keyword>
<feature type="domain" description="DAHP synthetase I/KDSA" evidence="9">
    <location>
        <begin position="23"/>
        <end position="271"/>
    </location>
</feature>
<evidence type="ECO:0000313" key="11">
    <source>
        <dbReference type="Proteomes" id="UP000317691"/>
    </source>
</evidence>
<comment type="similarity">
    <text evidence="4">Belongs to the KdsA family.</text>
</comment>
<sequence>MTVPARPQFAPVQIGPISVTPGRLALIAGPCVLEDAGMAEEVARELKRIAAELDLPFVFKTSYSKANRSSRESYRGPGPRDGLQTLARIRERVGVPVTSDIHETVEVASAAEALDLLQIPAFLCRQTPLIEAAAKSGKPIHIKKGQFLDPASMARAVEKARAAGAQGVIVTERGTTFGYGDLVVDYRSFGVMGRLECPIFFDATHSVQQPGGAETGGQREHVPLLARAAVAAGADGLFIETHPDPARARSDRESQWPLAELPALLRSLMKIHQAVADTSLVETRRP</sequence>
<dbReference type="GO" id="GO:0009103">
    <property type="term" value="P:lipopolysaccharide biosynthetic process"/>
    <property type="evidence" value="ECO:0007669"/>
    <property type="project" value="UniProtKB-UniPathway"/>
</dbReference>
<gene>
    <name evidence="10" type="ORF">E6K79_00405</name>
</gene>
<dbReference type="AlphaFoldDB" id="A0A538TUG5"/>
<evidence type="ECO:0000259" key="9">
    <source>
        <dbReference type="Pfam" id="PF00793"/>
    </source>
</evidence>
<dbReference type="InterPro" id="IPR013785">
    <property type="entry name" value="Aldolase_TIM"/>
</dbReference>
<dbReference type="GO" id="GO:0005737">
    <property type="term" value="C:cytoplasm"/>
    <property type="evidence" value="ECO:0007669"/>
    <property type="project" value="UniProtKB-SubCell"/>
</dbReference>
<protein>
    <recommendedName>
        <fullName evidence="5">3-deoxy-8-phosphooctulonate synthase</fullName>
        <ecNumber evidence="5">2.5.1.55</ecNumber>
    </recommendedName>
</protein>
<evidence type="ECO:0000313" key="10">
    <source>
        <dbReference type="EMBL" id="TMQ67238.1"/>
    </source>
</evidence>
<keyword evidence="7 10" id="KW-0808">Transferase</keyword>
<evidence type="ECO:0000256" key="6">
    <source>
        <dbReference type="ARBA" id="ARBA00022490"/>
    </source>
</evidence>
<dbReference type="SUPFAM" id="SSF51569">
    <property type="entry name" value="Aldolase"/>
    <property type="match status" value="1"/>
</dbReference>
<dbReference type="NCBIfam" id="NF003543">
    <property type="entry name" value="PRK05198.1"/>
    <property type="match status" value="1"/>
</dbReference>
<evidence type="ECO:0000256" key="4">
    <source>
        <dbReference type="ARBA" id="ARBA00010499"/>
    </source>
</evidence>
<dbReference type="InterPro" id="IPR006269">
    <property type="entry name" value="KDO8P_synthase"/>
</dbReference>
<dbReference type="Proteomes" id="UP000317691">
    <property type="component" value="Unassembled WGS sequence"/>
</dbReference>
<reference evidence="10 11" key="1">
    <citation type="journal article" date="2019" name="Nat. Microbiol.">
        <title>Mediterranean grassland soil C-N compound turnover is dependent on rainfall and depth, and is mediated by genomically divergent microorganisms.</title>
        <authorList>
            <person name="Diamond S."/>
            <person name="Andeer P.F."/>
            <person name="Li Z."/>
            <person name="Crits-Christoph A."/>
            <person name="Burstein D."/>
            <person name="Anantharaman K."/>
            <person name="Lane K.R."/>
            <person name="Thomas B.C."/>
            <person name="Pan C."/>
            <person name="Northen T.R."/>
            <person name="Banfield J.F."/>
        </authorList>
    </citation>
    <scope>NUCLEOTIDE SEQUENCE [LARGE SCALE GENOMIC DNA]</scope>
    <source>
        <strain evidence="10">WS_9</strain>
    </source>
</reference>
<evidence type="ECO:0000256" key="3">
    <source>
        <dbReference type="ARBA" id="ARBA00004845"/>
    </source>
</evidence>
<evidence type="ECO:0000256" key="7">
    <source>
        <dbReference type="ARBA" id="ARBA00022679"/>
    </source>
</evidence>
<dbReference type="UniPathway" id="UPA00357">
    <property type="reaction ID" value="UER00474"/>
</dbReference>
<organism evidence="10 11">
    <name type="scientific">Eiseniibacteriota bacterium</name>
    <dbReference type="NCBI Taxonomy" id="2212470"/>
    <lineage>
        <taxon>Bacteria</taxon>
        <taxon>Candidatus Eiseniibacteriota</taxon>
    </lineage>
</organism>
<dbReference type="EMBL" id="VBOZ01000002">
    <property type="protein sequence ID" value="TMQ67238.1"/>
    <property type="molecule type" value="Genomic_DNA"/>
</dbReference>
<dbReference type="InterPro" id="IPR006218">
    <property type="entry name" value="DAHP1/KDSA"/>
</dbReference>
<name>A0A538TUG5_UNCEI</name>
<dbReference type="UniPathway" id="UPA00030"/>
<evidence type="ECO:0000256" key="2">
    <source>
        <dbReference type="ARBA" id="ARBA00004756"/>
    </source>
</evidence>
<dbReference type="Gene3D" id="3.20.20.70">
    <property type="entry name" value="Aldolase class I"/>
    <property type="match status" value="1"/>
</dbReference>
<comment type="pathway">
    <text evidence="2">Bacterial outer membrane biogenesis; lipopolysaccharide biosynthesis.</text>
</comment>
<dbReference type="Pfam" id="PF00793">
    <property type="entry name" value="DAHP_synth_1"/>
    <property type="match status" value="1"/>
</dbReference>
<comment type="caution">
    <text evidence="10">The sequence shown here is derived from an EMBL/GenBank/DDBJ whole genome shotgun (WGS) entry which is preliminary data.</text>
</comment>
<comment type="subcellular location">
    <subcellularLocation>
        <location evidence="1">Cytoplasm</location>
    </subcellularLocation>
</comment>